<dbReference type="VEuPathDB" id="FungiDB:PNEJI1_003554"/>
<gene>
    <name evidence="1" type="ORF">PNEJI1_003554</name>
</gene>
<comment type="caution">
    <text evidence="1">The sequence shown here is derived from an EMBL/GenBank/DDBJ whole genome shotgun (WGS) entry which is preliminary data.</text>
</comment>
<sequence length="62" mass="7334">MISRSYKDAISALNTLQTNSQVLRTISNSKEDLNKQSLSQMVEWLHRIGYKIFSNFLYYIQF</sequence>
<dbReference type="AlphaFoldDB" id="L0PBH1"/>
<protein>
    <submittedName>
        <fullName evidence="1">Uncharacterized protein</fullName>
    </submittedName>
</protein>
<evidence type="ECO:0000313" key="2">
    <source>
        <dbReference type="Proteomes" id="UP000010422"/>
    </source>
</evidence>
<dbReference type="Proteomes" id="UP000010422">
    <property type="component" value="Unassembled WGS sequence"/>
</dbReference>
<accession>L0PBH1</accession>
<name>L0PBH1_PNEJI</name>
<dbReference type="InParanoid" id="L0PBH1"/>
<dbReference type="EMBL" id="CAKM01000141">
    <property type="protein sequence ID" value="CCJ28965.1"/>
    <property type="molecule type" value="Genomic_DNA"/>
</dbReference>
<evidence type="ECO:0000313" key="1">
    <source>
        <dbReference type="EMBL" id="CCJ28965.1"/>
    </source>
</evidence>
<organism evidence="2">
    <name type="scientific">Pneumocystis jirovecii</name>
    <name type="common">Human pneumocystis pneumonia agent</name>
    <dbReference type="NCBI Taxonomy" id="42068"/>
    <lineage>
        <taxon>Eukaryota</taxon>
        <taxon>Fungi</taxon>
        <taxon>Dikarya</taxon>
        <taxon>Ascomycota</taxon>
        <taxon>Taphrinomycotina</taxon>
        <taxon>Pneumocystomycetes</taxon>
        <taxon>Pneumocystaceae</taxon>
        <taxon>Pneumocystis</taxon>
    </lineage>
</organism>
<proteinExistence type="predicted"/>
<reference evidence="1 2" key="1">
    <citation type="journal article" date="2012" name="MBio">
        <title>De novo assembly of the Pneumocystis jirovecii genome from a single bronchoalveolar lavage fluid specimen from a patient.</title>
        <authorList>
            <person name="Cisse O.H."/>
            <person name="Pagni M."/>
            <person name="Hauser P.M."/>
        </authorList>
    </citation>
    <scope>NUCLEOTIDE SEQUENCE [LARGE SCALE GENOMIC DNA]</scope>
    <source>
        <strain evidence="1 2">SE8</strain>
    </source>
</reference>
<dbReference type="STRING" id="1209962.L0PBH1"/>